<proteinExistence type="predicted"/>
<protein>
    <recommendedName>
        <fullName evidence="4">NfeD-like C-terminal, partner-binding</fullName>
    </recommendedName>
</protein>
<feature type="transmembrane region" description="Helical" evidence="1">
    <location>
        <begin position="30"/>
        <end position="48"/>
    </location>
</feature>
<feature type="transmembrane region" description="Helical" evidence="1">
    <location>
        <begin position="54"/>
        <end position="73"/>
    </location>
</feature>
<evidence type="ECO:0000313" key="3">
    <source>
        <dbReference type="Proteomes" id="UP001060414"/>
    </source>
</evidence>
<keyword evidence="1" id="KW-1133">Transmembrane helix</keyword>
<keyword evidence="1" id="KW-0812">Transmembrane</keyword>
<accession>A0ABY5ZN45</accession>
<organism evidence="2 3">
    <name type="scientific">Geoalkalibacter halelectricus</name>
    <dbReference type="NCBI Taxonomy" id="2847045"/>
    <lineage>
        <taxon>Bacteria</taxon>
        <taxon>Pseudomonadati</taxon>
        <taxon>Thermodesulfobacteriota</taxon>
        <taxon>Desulfuromonadia</taxon>
        <taxon>Desulfuromonadales</taxon>
        <taxon>Geoalkalibacteraceae</taxon>
        <taxon>Geoalkalibacter</taxon>
    </lineage>
</organism>
<evidence type="ECO:0008006" key="4">
    <source>
        <dbReference type="Google" id="ProtNLM"/>
    </source>
</evidence>
<dbReference type="RefSeq" id="WP_260748849.1">
    <property type="nucleotide sequence ID" value="NZ_CP092109.1"/>
</dbReference>
<name>A0ABY5ZN45_9BACT</name>
<keyword evidence="1" id="KW-0472">Membrane</keyword>
<feature type="transmembrane region" description="Helical" evidence="1">
    <location>
        <begin position="6"/>
        <end position="23"/>
    </location>
</feature>
<dbReference type="EMBL" id="CP092109">
    <property type="protein sequence ID" value="UWZ80493.1"/>
    <property type="molecule type" value="Genomic_DNA"/>
</dbReference>
<dbReference type="Proteomes" id="UP001060414">
    <property type="component" value="Chromosome"/>
</dbReference>
<evidence type="ECO:0000256" key="1">
    <source>
        <dbReference type="SAM" id="Phobius"/>
    </source>
</evidence>
<keyword evidence="3" id="KW-1185">Reference proteome</keyword>
<gene>
    <name evidence="2" type="ORF">L9S41_03615</name>
</gene>
<sequence length="83" mass="9225">MVALLWWHWILFGAALVILTKFIPIVSLPWFGLGAIFVGLLVAVFPAIPPEAQLLVFSISSIVFVIVWTRVILPRRQAGANKD</sequence>
<evidence type="ECO:0000313" key="2">
    <source>
        <dbReference type="EMBL" id="UWZ80493.1"/>
    </source>
</evidence>
<reference evidence="2" key="1">
    <citation type="journal article" date="2022" name="Environ. Microbiol.">
        <title>Geoalkalibacter halelectricus SAP #1 sp. nov. possessing extracellular electron transfer and mineral#reducing capabilities from a haloalkaline environment.</title>
        <authorList>
            <person name="Yadav S."/>
            <person name="Singh R."/>
            <person name="Sundharam S.S."/>
            <person name="Chaudhary S."/>
            <person name="Krishnamurthi S."/>
            <person name="Patil S.A."/>
        </authorList>
    </citation>
    <scope>NUCLEOTIDE SEQUENCE</scope>
    <source>
        <strain evidence="2">SAP-1</strain>
    </source>
</reference>